<dbReference type="AlphaFoldDB" id="A0A9D5NYE7"/>
<keyword evidence="2" id="KW-1133">Transmembrane helix</keyword>
<accession>A0A9D5NYE7</accession>
<dbReference type="InterPro" id="IPR011250">
    <property type="entry name" value="OMP/PagP_B-barrel"/>
</dbReference>
<name>A0A9D5NYE7_XYLRU</name>
<evidence type="ECO:0008006" key="5">
    <source>
        <dbReference type="Google" id="ProtNLM"/>
    </source>
</evidence>
<gene>
    <name evidence="3" type="ORF">E7101_02035</name>
</gene>
<dbReference type="EMBL" id="SUYC01000002">
    <property type="protein sequence ID" value="MBE6269715.1"/>
    <property type="molecule type" value="Genomic_DNA"/>
</dbReference>
<feature type="transmembrane region" description="Helical" evidence="2">
    <location>
        <begin position="45"/>
        <end position="65"/>
    </location>
</feature>
<organism evidence="3 4">
    <name type="scientific">Xylanibacter ruminicola</name>
    <name type="common">Prevotella ruminicola</name>
    <dbReference type="NCBI Taxonomy" id="839"/>
    <lineage>
        <taxon>Bacteria</taxon>
        <taxon>Pseudomonadati</taxon>
        <taxon>Bacteroidota</taxon>
        <taxon>Bacteroidia</taxon>
        <taxon>Bacteroidales</taxon>
        <taxon>Prevotellaceae</taxon>
        <taxon>Xylanibacter</taxon>
    </lineage>
</organism>
<evidence type="ECO:0000256" key="2">
    <source>
        <dbReference type="SAM" id="Phobius"/>
    </source>
</evidence>
<dbReference type="SUPFAM" id="SSF56925">
    <property type="entry name" value="OMPA-like"/>
    <property type="match status" value="1"/>
</dbReference>
<evidence type="ECO:0000313" key="3">
    <source>
        <dbReference type="EMBL" id="MBE6269715.1"/>
    </source>
</evidence>
<evidence type="ECO:0000256" key="1">
    <source>
        <dbReference type="SAM" id="MobiDB-lite"/>
    </source>
</evidence>
<comment type="caution">
    <text evidence="3">The sequence shown here is derived from an EMBL/GenBank/DDBJ whole genome shotgun (WGS) entry which is preliminary data.</text>
</comment>
<dbReference type="Proteomes" id="UP000806522">
    <property type="component" value="Unassembled WGS sequence"/>
</dbReference>
<keyword evidence="2" id="KW-0812">Transmembrane</keyword>
<feature type="region of interest" description="Disordered" evidence="1">
    <location>
        <begin position="129"/>
        <end position="174"/>
    </location>
</feature>
<reference evidence="3" key="1">
    <citation type="submission" date="2019-04" db="EMBL/GenBank/DDBJ databases">
        <title>Evolution of Biomass-Degrading Anaerobic Consortia Revealed by Metagenomics.</title>
        <authorList>
            <person name="Peng X."/>
        </authorList>
    </citation>
    <scope>NUCLEOTIDE SEQUENCE</scope>
    <source>
        <strain evidence="3">SIG140</strain>
    </source>
</reference>
<sequence length="419" mass="46312">MKQKLEGHQMDPPAGLWESISNEMQLKAQSAPASAPAKTVSLRRWYWIAAAAIVALVGFFTFYQFDTNKPQLVANHEKAITTPAASSDAQPSMPQEAPTLLAQVAPQHSHTKISGHQIPTGDYLQAATSDNQQEAPAENLQEPTESTPQDVADNHQPAPDDTPILVSNEKKQTYLPEVIDPMETRSKSGDSDKWTIGLNGSNGLLMASNNLGNSMGNQLLNSDAEHSLNNDAYYDTNGLGFVTDHNKYKEAYTSANLFTLPDVVSKHKLPMRLGLSLQYQLSNRIALHSGISYTYLESEFIMPLTNSDHYTQKLRYIGIPLGASWNLWSTGNLHIYLAGTALIEKCIKAEATNGDVDEQPWQFSLNAAAGAEYNITRQFGLYLEPALGYYFNDGTSLQHYYKEHPLAPSIQFGLRLHLK</sequence>
<protein>
    <recommendedName>
        <fullName evidence="5">Outer membrane protein beta-barrel domain-containing protein</fullName>
    </recommendedName>
</protein>
<proteinExistence type="predicted"/>
<evidence type="ECO:0000313" key="4">
    <source>
        <dbReference type="Proteomes" id="UP000806522"/>
    </source>
</evidence>
<keyword evidence="2" id="KW-0472">Membrane</keyword>